<accession>A0A8H6K2P3</accession>
<comment type="caution">
    <text evidence="2">The sequence shown here is derived from an EMBL/GenBank/DDBJ whole genome shotgun (WGS) entry which is preliminary data.</text>
</comment>
<dbReference type="AlphaFoldDB" id="A0A8H6K2P3"/>
<reference evidence="2" key="1">
    <citation type="journal article" date="2020" name="Phytopathology">
        <title>Genome Sequence Resources of Colletotrichum truncatum, C. plurivorum, C. musicola, and C. sojae: Four Species Pathogenic to Soybean (Glycine max).</title>
        <authorList>
            <person name="Rogerio F."/>
            <person name="Boufleur T.R."/>
            <person name="Ciampi-Guillardi M."/>
            <person name="Sukno S.A."/>
            <person name="Thon M.R."/>
            <person name="Massola Junior N.S."/>
            <person name="Baroncelli R."/>
        </authorList>
    </citation>
    <scope>NUCLEOTIDE SEQUENCE</scope>
    <source>
        <strain evidence="2">LFN00145</strain>
    </source>
</reference>
<dbReference type="EMBL" id="WIGO01000206">
    <property type="protein sequence ID" value="KAF6823769.1"/>
    <property type="molecule type" value="Genomic_DNA"/>
</dbReference>
<organism evidence="2 3">
    <name type="scientific">Colletotrichum plurivorum</name>
    <dbReference type="NCBI Taxonomy" id="2175906"/>
    <lineage>
        <taxon>Eukaryota</taxon>
        <taxon>Fungi</taxon>
        <taxon>Dikarya</taxon>
        <taxon>Ascomycota</taxon>
        <taxon>Pezizomycotina</taxon>
        <taxon>Sordariomycetes</taxon>
        <taxon>Hypocreomycetidae</taxon>
        <taxon>Glomerellales</taxon>
        <taxon>Glomerellaceae</taxon>
        <taxon>Colletotrichum</taxon>
        <taxon>Colletotrichum orchidearum species complex</taxon>
    </lineage>
</organism>
<proteinExistence type="predicted"/>
<protein>
    <submittedName>
        <fullName evidence="2">Uncharacterized protein</fullName>
    </submittedName>
</protein>
<feature type="compositionally biased region" description="Basic and acidic residues" evidence="1">
    <location>
        <begin position="176"/>
        <end position="191"/>
    </location>
</feature>
<evidence type="ECO:0000313" key="3">
    <source>
        <dbReference type="Proteomes" id="UP000654918"/>
    </source>
</evidence>
<feature type="region of interest" description="Disordered" evidence="1">
    <location>
        <begin position="172"/>
        <end position="197"/>
    </location>
</feature>
<gene>
    <name evidence="2" type="ORF">CPLU01_11236</name>
</gene>
<sequence>MAASGSPDVEPWRAELDEQISDGKSWGNEQNTEAAEILLEMFLSYPQTGHLASLKTALRIAADYWAKFLPSSQDPLNKPYMMEDKGMSDYLSRFYELVFYQSWLLRHDDPRQDLLVRLLADLRNLPKVTYKSEGKEYHAFHNDPVFLMMSDVYWNAKFGNILSVWHHSPSADFDPASDRPEPDDPKEKEDFLLTCDE</sequence>
<keyword evidence="3" id="KW-1185">Reference proteome</keyword>
<dbReference type="Proteomes" id="UP000654918">
    <property type="component" value="Unassembled WGS sequence"/>
</dbReference>
<evidence type="ECO:0000313" key="2">
    <source>
        <dbReference type="EMBL" id="KAF6823769.1"/>
    </source>
</evidence>
<name>A0A8H6K2P3_9PEZI</name>
<evidence type="ECO:0000256" key="1">
    <source>
        <dbReference type="SAM" id="MobiDB-lite"/>
    </source>
</evidence>